<name>A0ABV6RKX5_9GAMM</name>
<sequence length="201" mass="22520">MCPVDLRDPAGGTASRGPSFLYIAPCAYEDLLKLGFSRDPLERLRSLHPRFHEVFDLDRTMLVGTETVRDARALELKLRRRLVEYNAPAPLVMRAEAGGGTEWYRGAYGVLEDAVAGFATEGYPVHRSAGAWMRHALEQRAPLLYSWTQSRLSVDELDGTGSEPVARRVVLDTLDSFAALGIDLEPWLSPDVMAWYRRLGR</sequence>
<evidence type="ECO:0000259" key="1">
    <source>
        <dbReference type="SMART" id="SM00974"/>
    </source>
</evidence>
<comment type="caution">
    <text evidence="2">The sequence shown here is derived from an EMBL/GenBank/DDBJ whole genome shotgun (WGS) entry which is preliminary data.</text>
</comment>
<proteinExistence type="predicted"/>
<dbReference type="Proteomes" id="UP001589896">
    <property type="component" value="Unassembled WGS sequence"/>
</dbReference>
<dbReference type="SMART" id="SM00974">
    <property type="entry name" value="T5orf172"/>
    <property type="match status" value="1"/>
</dbReference>
<dbReference type="RefSeq" id="WP_386666377.1">
    <property type="nucleotide sequence ID" value="NZ_JBHLTG010000001.1"/>
</dbReference>
<dbReference type="EMBL" id="JBHLTG010000001">
    <property type="protein sequence ID" value="MFC0677624.1"/>
    <property type="molecule type" value="Genomic_DNA"/>
</dbReference>
<dbReference type="InterPro" id="IPR018306">
    <property type="entry name" value="Phage_T5_Orf172_DNA-bd"/>
</dbReference>
<feature type="domain" description="Bacteriophage T5 Orf172 DNA-binding" evidence="1">
    <location>
        <begin position="26"/>
        <end position="118"/>
    </location>
</feature>
<reference evidence="2 3" key="1">
    <citation type="submission" date="2024-09" db="EMBL/GenBank/DDBJ databases">
        <authorList>
            <person name="Sun Q."/>
            <person name="Mori K."/>
        </authorList>
    </citation>
    <scope>NUCLEOTIDE SEQUENCE [LARGE SCALE GENOMIC DNA]</scope>
    <source>
        <strain evidence="2 3">KCTC 23076</strain>
    </source>
</reference>
<accession>A0ABV6RKX5</accession>
<evidence type="ECO:0000313" key="2">
    <source>
        <dbReference type="EMBL" id="MFC0677624.1"/>
    </source>
</evidence>
<organism evidence="2 3">
    <name type="scientific">Lysobacter korlensis</name>
    <dbReference type="NCBI Taxonomy" id="553636"/>
    <lineage>
        <taxon>Bacteria</taxon>
        <taxon>Pseudomonadati</taxon>
        <taxon>Pseudomonadota</taxon>
        <taxon>Gammaproteobacteria</taxon>
        <taxon>Lysobacterales</taxon>
        <taxon>Lysobacteraceae</taxon>
        <taxon>Lysobacter</taxon>
    </lineage>
</organism>
<dbReference type="Pfam" id="PF13455">
    <property type="entry name" value="MUG113"/>
    <property type="match status" value="1"/>
</dbReference>
<evidence type="ECO:0000313" key="3">
    <source>
        <dbReference type="Proteomes" id="UP001589896"/>
    </source>
</evidence>
<protein>
    <submittedName>
        <fullName evidence="2">GIY-YIG nuclease family protein</fullName>
    </submittedName>
</protein>
<keyword evidence="3" id="KW-1185">Reference proteome</keyword>
<gene>
    <name evidence="2" type="ORF">ACFFGH_07180</name>
</gene>